<evidence type="ECO:0000313" key="4">
    <source>
        <dbReference type="EMBL" id="MFC5994503.1"/>
    </source>
</evidence>
<dbReference type="EMBL" id="JBHSQW010000023">
    <property type="protein sequence ID" value="MFC5994503.1"/>
    <property type="molecule type" value="Genomic_DNA"/>
</dbReference>
<keyword evidence="3" id="KW-1133">Transmembrane helix</keyword>
<reference evidence="5" key="1">
    <citation type="journal article" date="2019" name="Int. J. Syst. Evol. Microbiol.">
        <title>The Global Catalogue of Microorganisms (GCM) 10K type strain sequencing project: providing services to taxonomists for standard genome sequencing and annotation.</title>
        <authorList>
            <consortium name="The Broad Institute Genomics Platform"/>
            <consortium name="The Broad Institute Genome Sequencing Center for Infectious Disease"/>
            <person name="Wu L."/>
            <person name="Ma J."/>
        </authorList>
    </citation>
    <scope>NUCLEOTIDE SEQUENCE [LARGE SCALE GENOMIC DNA]</scope>
    <source>
        <strain evidence="5">CCM 8391</strain>
    </source>
</reference>
<gene>
    <name evidence="4" type="ORF">ACFQE5_09805</name>
</gene>
<feature type="region of interest" description="Disordered" evidence="2">
    <location>
        <begin position="161"/>
        <end position="183"/>
    </location>
</feature>
<organism evidence="4 5">
    <name type="scientific">Pseudonocardia hispaniensis</name>
    <dbReference type="NCBI Taxonomy" id="904933"/>
    <lineage>
        <taxon>Bacteria</taxon>
        <taxon>Bacillati</taxon>
        <taxon>Actinomycetota</taxon>
        <taxon>Actinomycetes</taxon>
        <taxon>Pseudonocardiales</taxon>
        <taxon>Pseudonocardiaceae</taxon>
        <taxon>Pseudonocardia</taxon>
    </lineage>
</organism>
<dbReference type="Proteomes" id="UP001596302">
    <property type="component" value="Unassembled WGS sequence"/>
</dbReference>
<accession>A0ABW1J100</accession>
<feature type="compositionally biased region" description="Polar residues" evidence="2">
    <location>
        <begin position="100"/>
        <end position="124"/>
    </location>
</feature>
<feature type="coiled-coil region" evidence="1">
    <location>
        <begin position="212"/>
        <end position="242"/>
    </location>
</feature>
<feature type="region of interest" description="Disordered" evidence="2">
    <location>
        <begin position="86"/>
        <end position="142"/>
    </location>
</feature>
<feature type="compositionally biased region" description="Low complexity" evidence="2">
    <location>
        <begin position="161"/>
        <end position="171"/>
    </location>
</feature>
<evidence type="ECO:0000313" key="5">
    <source>
        <dbReference type="Proteomes" id="UP001596302"/>
    </source>
</evidence>
<proteinExistence type="predicted"/>
<keyword evidence="5" id="KW-1185">Reference proteome</keyword>
<name>A0ABW1J100_9PSEU</name>
<feature type="transmembrane region" description="Helical" evidence="3">
    <location>
        <begin position="6"/>
        <end position="28"/>
    </location>
</feature>
<keyword evidence="3" id="KW-0812">Transmembrane</keyword>
<keyword evidence="3" id="KW-0472">Membrane</keyword>
<evidence type="ECO:0000256" key="1">
    <source>
        <dbReference type="SAM" id="Coils"/>
    </source>
</evidence>
<keyword evidence="1" id="KW-0175">Coiled coil</keyword>
<evidence type="ECO:0000256" key="2">
    <source>
        <dbReference type="SAM" id="MobiDB-lite"/>
    </source>
</evidence>
<sequence length="276" mass="28564">MQLPISIEALILLSAGVAAVIIAMVVLLTRRRRRRDDVAGEPTSEPTHADWTGETAAGLPDSDLWTPAAEPTHLVTVGEAVAVRQAATARPDRPHPMSGAPTTASSVPGASAGTGPSQPESNGTPERPGSGPDRPTDSAARPLAGSNAAMADAVTQAFAARTPATRPAATRESGGVPDTAGAEARVVAPRGDIRDRLLEVLLDDPSRAIDAAADLQKALGQLEKLTEAVRQEREVLTSMLRRLADAGLDADQVGRLSGLPVDDVRAMLGTSATRRP</sequence>
<feature type="region of interest" description="Disordered" evidence="2">
    <location>
        <begin position="35"/>
        <end position="67"/>
    </location>
</feature>
<evidence type="ECO:0000256" key="3">
    <source>
        <dbReference type="SAM" id="Phobius"/>
    </source>
</evidence>
<comment type="caution">
    <text evidence="4">The sequence shown here is derived from an EMBL/GenBank/DDBJ whole genome shotgun (WGS) entry which is preliminary data.</text>
</comment>
<dbReference type="RefSeq" id="WP_379584533.1">
    <property type="nucleotide sequence ID" value="NZ_JBHSQW010000023.1"/>
</dbReference>
<protein>
    <submittedName>
        <fullName evidence="4">Uncharacterized protein</fullName>
    </submittedName>
</protein>